<reference evidence="1 2" key="1">
    <citation type="journal article" date="2021" name="Commun. Biol.">
        <title>The genome of Shorea leprosula (Dipterocarpaceae) highlights the ecological relevance of drought in aseasonal tropical rainforests.</title>
        <authorList>
            <person name="Ng K.K.S."/>
            <person name="Kobayashi M.J."/>
            <person name="Fawcett J.A."/>
            <person name="Hatakeyama M."/>
            <person name="Paape T."/>
            <person name="Ng C.H."/>
            <person name="Ang C.C."/>
            <person name="Tnah L.H."/>
            <person name="Lee C.T."/>
            <person name="Nishiyama T."/>
            <person name="Sese J."/>
            <person name="O'Brien M.J."/>
            <person name="Copetti D."/>
            <person name="Mohd Noor M.I."/>
            <person name="Ong R.C."/>
            <person name="Putra M."/>
            <person name="Sireger I.Z."/>
            <person name="Indrioko S."/>
            <person name="Kosugi Y."/>
            <person name="Izuno A."/>
            <person name="Isagi Y."/>
            <person name="Lee S.L."/>
            <person name="Shimizu K.K."/>
        </authorList>
    </citation>
    <scope>NUCLEOTIDE SEQUENCE [LARGE SCALE GENOMIC DNA]</scope>
    <source>
        <strain evidence="1">214</strain>
    </source>
</reference>
<evidence type="ECO:0000313" key="1">
    <source>
        <dbReference type="EMBL" id="GKV48895.1"/>
    </source>
</evidence>
<organism evidence="1 2">
    <name type="scientific">Rubroshorea leprosula</name>
    <dbReference type="NCBI Taxonomy" id="152421"/>
    <lineage>
        <taxon>Eukaryota</taxon>
        <taxon>Viridiplantae</taxon>
        <taxon>Streptophyta</taxon>
        <taxon>Embryophyta</taxon>
        <taxon>Tracheophyta</taxon>
        <taxon>Spermatophyta</taxon>
        <taxon>Magnoliopsida</taxon>
        <taxon>eudicotyledons</taxon>
        <taxon>Gunneridae</taxon>
        <taxon>Pentapetalae</taxon>
        <taxon>rosids</taxon>
        <taxon>malvids</taxon>
        <taxon>Malvales</taxon>
        <taxon>Dipterocarpaceae</taxon>
        <taxon>Rubroshorea</taxon>
    </lineage>
</organism>
<gene>
    <name evidence="1" type="ORF">SLEP1_g55682</name>
</gene>
<sequence length="59" mass="6294">MRASCILCTQITCTLPQPTLCYARPCFLHQLCSALTLALCTKSPCSAPDRLHSACPAAP</sequence>
<dbReference type="EMBL" id="BPVZ01000274">
    <property type="protein sequence ID" value="GKV48895.1"/>
    <property type="molecule type" value="Genomic_DNA"/>
</dbReference>
<name>A0AAV5MG83_9ROSI</name>
<evidence type="ECO:0000313" key="2">
    <source>
        <dbReference type="Proteomes" id="UP001054252"/>
    </source>
</evidence>
<comment type="caution">
    <text evidence="1">The sequence shown here is derived from an EMBL/GenBank/DDBJ whole genome shotgun (WGS) entry which is preliminary data.</text>
</comment>
<accession>A0AAV5MG83</accession>
<proteinExistence type="predicted"/>
<dbReference type="AlphaFoldDB" id="A0AAV5MG83"/>
<dbReference type="Proteomes" id="UP001054252">
    <property type="component" value="Unassembled WGS sequence"/>
</dbReference>
<keyword evidence="2" id="KW-1185">Reference proteome</keyword>
<protein>
    <submittedName>
        <fullName evidence="1">Uncharacterized protein</fullName>
    </submittedName>
</protein>